<dbReference type="InterPro" id="IPR052517">
    <property type="entry name" value="GlcG_carb_metab_protein"/>
</dbReference>
<gene>
    <name evidence="2" type="ORF">PBT88_14165</name>
</gene>
<keyword evidence="1" id="KW-0732">Signal</keyword>
<dbReference type="PROSITE" id="PS00430">
    <property type="entry name" value="TONB_DEPENDENT_REC_1"/>
    <property type="match status" value="1"/>
</dbReference>
<dbReference type="InterPro" id="IPR005624">
    <property type="entry name" value="PduO/GlcC-like"/>
</dbReference>
<dbReference type="Gene3D" id="3.30.450.150">
    <property type="entry name" value="Haem-degrading domain"/>
    <property type="match status" value="1"/>
</dbReference>
<dbReference type="RefSeq" id="WP_270075973.1">
    <property type="nucleotide sequence ID" value="NZ_CP115174.1"/>
</dbReference>
<feature type="chain" id="PRO_5045622835" evidence="1">
    <location>
        <begin position="24"/>
        <end position="167"/>
    </location>
</feature>
<dbReference type="SUPFAM" id="SSF143744">
    <property type="entry name" value="GlcG-like"/>
    <property type="match status" value="1"/>
</dbReference>
<dbReference type="PANTHER" id="PTHR34309:SF1">
    <property type="entry name" value="PROTEIN GLCG"/>
    <property type="match status" value="1"/>
</dbReference>
<sequence>MSKRVASLTITALAMTMGGAAFAQAPSVPAAIPFDIPYGASISLDAAKAVATAAEAEAKRRGWKDTIVVVGPAGEPVLIEKMDGTMLGASKVAEGKAVTAANFRRPTKAFQDLLEGGHSIPLALGVTPAEGGFPLIEAGRVIGAIGVSGGDGSQDTIVAQAGVAGLR</sequence>
<evidence type="ECO:0000313" key="3">
    <source>
        <dbReference type="Proteomes" id="UP001210865"/>
    </source>
</evidence>
<dbReference type="PANTHER" id="PTHR34309">
    <property type="entry name" value="SLR1406 PROTEIN"/>
    <property type="match status" value="1"/>
</dbReference>
<protein>
    <submittedName>
        <fullName evidence="2">Heme-binding protein</fullName>
    </submittedName>
</protein>
<reference evidence="2 3" key="1">
    <citation type="submission" date="2022-12" db="EMBL/GenBank/DDBJ databases">
        <title>Sphingomonas abieness sp. nov., an endophytic bacterium isolated from Abies koreana.</title>
        <authorList>
            <person name="Jiang L."/>
            <person name="Lee J."/>
        </authorList>
    </citation>
    <scope>NUCLEOTIDE SEQUENCE [LARGE SCALE GENOMIC DNA]</scope>
    <source>
        <strain evidence="3">PAMB 00755</strain>
    </source>
</reference>
<accession>A0ABY7NIH1</accession>
<keyword evidence="3" id="KW-1185">Reference proteome</keyword>
<dbReference type="EMBL" id="CP115174">
    <property type="protein sequence ID" value="WBO21324.1"/>
    <property type="molecule type" value="Genomic_DNA"/>
</dbReference>
<evidence type="ECO:0000256" key="1">
    <source>
        <dbReference type="SAM" id="SignalP"/>
    </source>
</evidence>
<dbReference type="Proteomes" id="UP001210865">
    <property type="component" value="Chromosome"/>
</dbReference>
<dbReference type="InterPro" id="IPR010916">
    <property type="entry name" value="TonB_box_CS"/>
</dbReference>
<feature type="signal peptide" evidence="1">
    <location>
        <begin position="1"/>
        <end position="23"/>
    </location>
</feature>
<dbReference type="InterPro" id="IPR038084">
    <property type="entry name" value="PduO/GlcC-like_sf"/>
</dbReference>
<evidence type="ECO:0000313" key="2">
    <source>
        <dbReference type="EMBL" id="WBO21324.1"/>
    </source>
</evidence>
<proteinExistence type="predicted"/>
<name>A0ABY7NIH1_9SPHN</name>
<organism evidence="2 3">
    <name type="scientific">Sphingomonas abietis</name>
    <dbReference type="NCBI Taxonomy" id="3012344"/>
    <lineage>
        <taxon>Bacteria</taxon>
        <taxon>Pseudomonadati</taxon>
        <taxon>Pseudomonadota</taxon>
        <taxon>Alphaproteobacteria</taxon>
        <taxon>Sphingomonadales</taxon>
        <taxon>Sphingomonadaceae</taxon>
        <taxon>Sphingomonas</taxon>
    </lineage>
</organism>
<dbReference type="Pfam" id="PF03928">
    <property type="entry name" value="HbpS-like"/>
    <property type="match status" value="1"/>
</dbReference>